<protein>
    <submittedName>
        <fullName evidence="2">Uncharacterized protein</fullName>
    </submittedName>
</protein>
<evidence type="ECO:0000256" key="1">
    <source>
        <dbReference type="SAM" id="MobiDB-lite"/>
    </source>
</evidence>
<feature type="region of interest" description="Disordered" evidence="1">
    <location>
        <begin position="111"/>
        <end position="172"/>
    </location>
</feature>
<evidence type="ECO:0000313" key="3">
    <source>
        <dbReference type="Proteomes" id="UP001218188"/>
    </source>
</evidence>
<keyword evidence="3" id="KW-1185">Reference proteome</keyword>
<comment type="caution">
    <text evidence="2">The sequence shown here is derived from an EMBL/GenBank/DDBJ whole genome shotgun (WGS) entry which is preliminary data.</text>
</comment>
<feature type="region of interest" description="Disordered" evidence="1">
    <location>
        <begin position="196"/>
        <end position="215"/>
    </location>
</feature>
<dbReference type="EMBL" id="JARJCM010000108">
    <property type="protein sequence ID" value="KAJ7028782.1"/>
    <property type="molecule type" value="Genomic_DNA"/>
</dbReference>
<proteinExistence type="predicted"/>
<reference evidence="2" key="1">
    <citation type="submission" date="2023-03" db="EMBL/GenBank/DDBJ databases">
        <title>Massive genome expansion in bonnet fungi (Mycena s.s.) driven by repeated elements and novel gene families across ecological guilds.</title>
        <authorList>
            <consortium name="Lawrence Berkeley National Laboratory"/>
            <person name="Harder C.B."/>
            <person name="Miyauchi S."/>
            <person name="Viragh M."/>
            <person name="Kuo A."/>
            <person name="Thoen E."/>
            <person name="Andreopoulos B."/>
            <person name="Lu D."/>
            <person name="Skrede I."/>
            <person name="Drula E."/>
            <person name="Henrissat B."/>
            <person name="Morin E."/>
            <person name="Kohler A."/>
            <person name="Barry K."/>
            <person name="LaButti K."/>
            <person name="Morin E."/>
            <person name="Salamov A."/>
            <person name="Lipzen A."/>
            <person name="Mereny Z."/>
            <person name="Hegedus B."/>
            <person name="Baldrian P."/>
            <person name="Stursova M."/>
            <person name="Weitz H."/>
            <person name="Taylor A."/>
            <person name="Grigoriev I.V."/>
            <person name="Nagy L.G."/>
            <person name="Martin F."/>
            <person name="Kauserud H."/>
        </authorList>
    </citation>
    <scope>NUCLEOTIDE SEQUENCE</scope>
    <source>
        <strain evidence="2">CBHHK200</strain>
    </source>
</reference>
<dbReference type="AlphaFoldDB" id="A0AAD6SN80"/>
<evidence type="ECO:0000313" key="2">
    <source>
        <dbReference type="EMBL" id="KAJ7028782.1"/>
    </source>
</evidence>
<gene>
    <name evidence="2" type="ORF">C8F04DRAFT_1265534</name>
</gene>
<sequence length="215" mass="24886">MPGTFPLVRSNTAISWNCADECEAIKSAWHRRDRSAIRSYADFLKRRRFMEGKLAASNAVASIRAAHDDKWRFRDWLGTLKHRPPNPPPEPPSPGGWALEWALQKDIQAGWGRPSRDWQPDPWDPNRSREWKTPWNTYSPGVRDPDWDGVTPVPKSPGKRKRQRQRKRARVAELEAEKVAWVAMCRAEASLGWWEEQTWGGPKELEDAKKLGDRQ</sequence>
<name>A0AAD6SN80_9AGAR</name>
<feature type="compositionally biased region" description="Basic residues" evidence="1">
    <location>
        <begin position="157"/>
        <end position="169"/>
    </location>
</feature>
<feature type="compositionally biased region" description="Basic and acidic residues" evidence="1">
    <location>
        <begin position="203"/>
        <end position="215"/>
    </location>
</feature>
<organism evidence="2 3">
    <name type="scientific">Mycena alexandri</name>
    <dbReference type="NCBI Taxonomy" id="1745969"/>
    <lineage>
        <taxon>Eukaryota</taxon>
        <taxon>Fungi</taxon>
        <taxon>Dikarya</taxon>
        <taxon>Basidiomycota</taxon>
        <taxon>Agaricomycotina</taxon>
        <taxon>Agaricomycetes</taxon>
        <taxon>Agaricomycetidae</taxon>
        <taxon>Agaricales</taxon>
        <taxon>Marasmiineae</taxon>
        <taxon>Mycenaceae</taxon>
        <taxon>Mycena</taxon>
    </lineage>
</organism>
<feature type="compositionally biased region" description="Basic and acidic residues" evidence="1">
    <location>
        <begin position="114"/>
        <end position="132"/>
    </location>
</feature>
<accession>A0AAD6SN80</accession>
<dbReference type="Proteomes" id="UP001218188">
    <property type="component" value="Unassembled WGS sequence"/>
</dbReference>